<dbReference type="EMBL" id="MT732435">
    <property type="protein sequence ID" value="QQV89949.1"/>
    <property type="molecule type" value="Genomic_DNA"/>
</dbReference>
<evidence type="ECO:0000313" key="2">
    <source>
        <dbReference type="Proteomes" id="UP000693804"/>
    </source>
</evidence>
<keyword evidence="2" id="KW-1185">Reference proteome</keyword>
<evidence type="ECO:0000313" key="1">
    <source>
        <dbReference type="EMBL" id="QQV89949.1"/>
    </source>
</evidence>
<sequence>MHKIEIPELNKVFDFPENGTEFTQQQFLFFSNLMLQYNANAITYDQFKNKLVYEFLLLKRIVAIENIENNIVIENIMHIGRLVDFYFIDQKVDGKIYKVVDMVLFVQLMPKIVSEGVTFYGPESAMINTVYGEYIQALNAFLDYSNTGKEMYLDKLIATIYRPEKKNSNPDNPTSDYTSDVRTPFNPHLTDHYSKKLTKIAPQVKNAVYLFFASCQHFIVNSDALDVGGGNSIDVTVLFKQTGGAGNVKGLGIVGTLYSIAETTVFGDVDKVAATNTYDIFAFLVEQHNKMENLKNSKKNA</sequence>
<reference evidence="1" key="1">
    <citation type="submission" date="2020-07" db="EMBL/GenBank/DDBJ databases">
        <title>Highly diverse flavobacterial phages as mortality factor during North Sea spring blooms.</title>
        <authorList>
            <person name="Bartlau N."/>
            <person name="Wichels A."/>
            <person name="Krohne G."/>
            <person name="Adriaenssens E.M."/>
            <person name="Heins A."/>
            <person name="Fuchs B.M."/>
            <person name="Amann R."/>
            <person name="Moraru C."/>
        </authorList>
    </citation>
    <scope>NUCLEOTIDE SEQUENCE</scope>
</reference>
<accession>A0A8E5EAF9</accession>
<dbReference type="Proteomes" id="UP000693804">
    <property type="component" value="Segment"/>
</dbReference>
<organism evidence="1 2">
    <name type="scientific">Cellulophaga phage Ingeline_1</name>
    <dbReference type="NCBI Taxonomy" id="2745674"/>
    <lineage>
        <taxon>Viruses</taxon>
        <taxon>Duplodnaviria</taxon>
        <taxon>Heunggongvirae</taxon>
        <taxon>Uroviricota</taxon>
        <taxon>Caudoviricetes</taxon>
        <taxon>Duneviridae</taxon>
        <taxon>Ingelinevirus</taxon>
        <taxon>Ingelinevirus ingeline</taxon>
    </lineage>
</organism>
<proteinExistence type="predicted"/>
<name>A0A8E5EAF9_9CAUD</name>
<protein>
    <submittedName>
        <fullName evidence="1">Uncharacterized protein</fullName>
    </submittedName>
</protein>
<gene>
    <name evidence="1" type="ORF">Ingeline1_5</name>
</gene>